<evidence type="ECO:0000313" key="7">
    <source>
        <dbReference type="EMBL" id="KAL1583820.1"/>
    </source>
</evidence>
<feature type="domain" description="ZZ-type" evidence="6">
    <location>
        <begin position="445"/>
        <end position="498"/>
    </location>
</feature>
<dbReference type="InterPro" id="IPR032350">
    <property type="entry name" value="Nbr1_FW"/>
</dbReference>
<dbReference type="Proteomes" id="UP000803884">
    <property type="component" value="Unassembled WGS sequence"/>
</dbReference>
<accession>A0AB34KJV9</accession>
<organism evidence="7 8">
    <name type="scientific">Cladosporium halotolerans</name>
    <dbReference type="NCBI Taxonomy" id="1052096"/>
    <lineage>
        <taxon>Eukaryota</taxon>
        <taxon>Fungi</taxon>
        <taxon>Dikarya</taxon>
        <taxon>Ascomycota</taxon>
        <taxon>Pezizomycotina</taxon>
        <taxon>Dothideomycetes</taxon>
        <taxon>Dothideomycetidae</taxon>
        <taxon>Cladosporiales</taxon>
        <taxon>Cladosporiaceae</taxon>
        <taxon>Cladosporium</taxon>
    </lineage>
</organism>
<feature type="region of interest" description="Disordered" evidence="5">
    <location>
        <begin position="881"/>
        <end position="956"/>
    </location>
</feature>
<feature type="domain" description="ZZ-type" evidence="6">
    <location>
        <begin position="220"/>
        <end position="266"/>
    </location>
</feature>
<dbReference type="GO" id="GO:0008270">
    <property type="term" value="F:zinc ion binding"/>
    <property type="evidence" value="ECO:0007669"/>
    <property type="project" value="UniProtKB-KW"/>
</dbReference>
<dbReference type="EMBL" id="JAAQHG020000031">
    <property type="protein sequence ID" value="KAL1583820.1"/>
    <property type="molecule type" value="Genomic_DNA"/>
</dbReference>
<dbReference type="InterPro" id="IPR013783">
    <property type="entry name" value="Ig-like_fold"/>
</dbReference>
<dbReference type="CDD" id="cd02249">
    <property type="entry name" value="ZZ"/>
    <property type="match status" value="1"/>
</dbReference>
<dbReference type="AlphaFoldDB" id="A0AB34KJV9"/>
<evidence type="ECO:0000259" key="6">
    <source>
        <dbReference type="SMART" id="SM00291"/>
    </source>
</evidence>
<dbReference type="InterPro" id="IPR000433">
    <property type="entry name" value="Znf_ZZ"/>
</dbReference>
<evidence type="ECO:0000313" key="8">
    <source>
        <dbReference type="Proteomes" id="UP000803884"/>
    </source>
</evidence>
<proteinExistence type="predicted"/>
<keyword evidence="2" id="KW-0863">Zinc-finger</keyword>
<evidence type="ECO:0000256" key="1">
    <source>
        <dbReference type="ARBA" id="ARBA00022723"/>
    </source>
</evidence>
<evidence type="ECO:0000256" key="3">
    <source>
        <dbReference type="ARBA" id="ARBA00022833"/>
    </source>
</evidence>
<name>A0AB34KJV9_9PEZI</name>
<dbReference type="PANTHER" id="PTHR20930">
    <property type="entry name" value="OVARIAN CARCINOMA ANTIGEN CA125-RELATED"/>
    <property type="match status" value="1"/>
</dbReference>
<feature type="compositionally biased region" description="Low complexity" evidence="5">
    <location>
        <begin position="910"/>
        <end position="927"/>
    </location>
</feature>
<dbReference type="GeneID" id="96008564"/>
<sequence length="973" mass="105727">MATPGHHAGSSAGPDTPITIKISVNDNLKKLKLPLKDLGANVLIDKLRHCLNIKPEQHAVFERFSDSAGGYIVLEPTTPQVFKTLIRAAKAKSKLRLKATVSPDLVEAKTEEETPAQDIPSMAALKVAEPVIVHSPVNQASTRDSTALDGRSIGSGIFQFREARASQQTLVDDEAPLPRGFAVERDEQKQPAPRASIPCHRELAFRSREPAIAPTAPVQGQWSVYCNNCDVAMYDAHYHCSICDGGDYDLCEACIANGILCPGESHWLIKRSIKDGQVVTSTTERIGGKYQKESEREVPGAFTEETKTLAEEHRMPTRTCNNCVYVLPEAQFVTCTTCDDFDLCIACHTSNKHGHHPAHGFKPATDETVLTMAAEAALAPGRHVRHNALCDGCDKPIYGVRHKCLDCPDWDYCSACIQQASLKHARHRFTAIFSPIAEPRPNFIRHLGIYCDGPLCKNRADQSFITGVRYKCAVCHDTDFCASCEALPGNHHNRTHPLIKFKTPVRGVTINTMNEDVRGHVRNMGDRVPAPVSSPIPAANAASEVHTVAEFKPEMKEKTMPIPVFKSEPSTPKEPVVEAKVPASLLSASFVKDSIADGTVVAPGARFTQIWTLKNDGLYPWPAGCSVRYVGGDNMLNIDNDHPASVSDIANASESNVVGREVQVGEEIAFKLTLKAPAREGKAISYWRVKAADGTPFGHRLWCDVEVKKADDSKSAPLAGNETMANMTPQQWNAHNLQSMMIDQQMAAMQAMQAQRSMLHQASPQQTHTHPVSGREIPVGGFTQYRAPPVPHGHPMDAFAVKDKETAKLRVEAIKAKLLKARAEKHNHAVAEAKAARAAAEKKTADENAKVKKIIEAVTKSPAEEAEDVATSQMVFPKLEKESPDASIIQSSSSSGKGKAAYVEDEAAEEAAAAAVPVQSAPSVISPQTVAAGDDFDDLSDLDILSQSEDDGFMTDEEYDILDASDQETVASK</sequence>
<evidence type="ECO:0000256" key="2">
    <source>
        <dbReference type="ARBA" id="ARBA00022771"/>
    </source>
</evidence>
<feature type="domain" description="ZZ-type" evidence="6">
    <location>
        <begin position="314"/>
        <end position="359"/>
    </location>
</feature>
<reference evidence="7 8" key="1">
    <citation type="journal article" date="2020" name="Microbiol. Resour. Announc.">
        <title>Draft Genome Sequence of a Cladosporium Species Isolated from the Mesophotic Ascidian Didemnum maculosum.</title>
        <authorList>
            <person name="Gioti A."/>
            <person name="Siaperas R."/>
            <person name="Nikolaivits E."/>
            <person name="Le Goff G."/>
            <person name="Ouazzani J."/>
            <person name="Kotoulas G."/>
            <person name="Topakas E."/>
        </authorList>
    </citation>
    <scope>NUCLEOTIDE SEQUENCE [LARGE SCALE GENOMIC DNA]</scope>
    <source>
        <strain evidence="7 8">TM138-S3</strain>
    </source>
</reference>
<dbReference type="Pfam" id="PF00569">
    <property type="entry name" value="ZZ"/>
    <property type="match status" value="2"/>
</dbReference>
<comment type="caution">
    <text evidence="7">The sequence shown here is derived from an EMBL/GenBank/DDBJ whole genome shotgun (WGS) entry which is preliminary data.</text>
</comment>
<dbReference type="SMART" id="SM00291">
    <property type="entry name" value="ZnF_ZZ"/>
    <property type="match status" value="4"/>
</dbReference>
<dbReference type="InterPro" id="IPR043145">
    <property type="entry name" value="Znf_ZZ_sf"/>
</dbReference>
<dbReference type="Pfam" id="PF16158">
    <property type="entry name" value="N_BRCA1_IG"/>
    <property type="match status" value="1"/>
</dbReference>
<dbReference type="SUPFAM" id="SSF57850">
    <property type="entry name" value="RING/U-box"/>
    <property type="match status" value="4"/>
</dbReference>
<evidence type="ECO:0000256" key="4">
    <source>
        <dbReference type="SAM" id="Coils"/>
    </source>
</evidence>
<feature type="coiled-coil region" evidence="4">
    <location>
        <begin position="804"/>
        <end position="843"/>
    </location>
</feature>
<gene>
    <name evidence="7" type="ORF">WHR41_07121</name>
</gene>
<dbReference type="Gene3D" id="2.60.40.10">
    <property type="entry name" value="Immunoglobulins"/>
    <property type="match status" value="1"/>
</dbReference>
<evidence type="ECO:0000256" key="5">
    <source>
        <dbReference type="SAM" id="MobiDB-lite"/>
    </source>
</evidence>
<dbReference type="PANTHER" id="PTHR20930:SF0">
    <property type="entry name" value="PROTEIN ILRUN"/>
    <property type="match status" value="1"/>
</dbReference>
<keyword evidence="8" id="KW-1185">Reference proteome</keyword>
<keyword evidence="1" id="KW-0479">Metal-binding</keyword>
<keyword evidence="4" id="KW-0175">Coiled coil</keyword>
<dbReference type="CDD" id="cd02340">
    <property type="entry name" value="ZZ_NBR1_like"/>
    <property type="match status" value="2"/>
</dbReference>
<feature type="domain" description="ZZ-type" evidence="6">
    <location>
        <begin position="384"/>
        <end position="426"/>
    </location>
</feature>
<protein>
    <recommendedName>
        <fullName evidence="6">ZZ-type domain-containing protein</fullName>
    </recommendedName>
</protein>
<dbReference type="CDD" id="cd14947">
    <property type="entry name" value="NBR1_like"/>
    <property type="match status" value="1"/>
</dbReference>
<dbReference type="RefSeq" id="XP_069226926.1">
    <property type="nucleotide sequence ID" value="XM_069375726.1"/>
</dbReference>
<keyword evidence="3" id="KW-0862">Zinc</keyword>
<dbReference type="Gene3D" id="3.30.60.90">
    <property type="match status" value="4"/>
</dbReference>